<feature type="compositionally biased region" description="Basic and acidic residues" evidence="3">
    <location>
        <begin position="294"/>
        <end position="332"/>
    </location>
</feature>
<evidence type="ECO:0000313" key="5">
    <source>
        <dbReference type="Proteomes" id="UP000221165"/>
    </source>
</evidence>
<evidence type="ECO:0000313" key="4">
    <source>
        <dbReference type="EMBL" id="PHJ25295.1"/>
    </source>
</evidence>
<dbReference type="EMBL" id="MIGC01000322">
    <property type="protein sequence ID" value="PHJ25295.1"/>
    <property type="molecule type" value="Genomic_DNA"/>
</dbReference>
<feature type="compositionally biased region" description="Pro residues" evidence="3">
    <location>
        <begin position="248"/>
        <end position="264"/>
    </location>
</feature>
<dbReference type="InterPro" id="IPR003690">
    <property type="entry name" value="MTERF"/>
</dbReference>
<organism evidence="4 5">
    <name type="scientific">Cystoisospora suis</name>
    <dbReference type="NCBI Taxonomy" id="483139"/>
    <lineage>
        <taxon>Eukaryota</taxon>
        <taxon>Sar</taxon>
        <taxon>Alveolata</taxon>
        <taxon>Apicomplexa</taxon>
        <taxon>Conoidasida</taxon>
        <taxon>Coccidia</taxon>
        <taxon>Eucoccidiorida</taxon>
        <taxon>Eimeriorina</taxon>
        <taxon>Sarcocystidae</taxon>
        <taxon>Cystoisospora</taxon>
    </lineage>
</organism>
<feature type="compositionally biased region" description="Polar residues" evidence="3">
    <location>
        <begin position="340"/>
        <end position="350"/>
    </location>
</feature>
<dbReference type="OrthoDB" id="637682at2759"/>
<feature type="region of interest" description="Disordered" evidence="3">
    <location>
        <begin position="294"/>
        <end position="352"/>
    </location>
</feature>
<dbReference type="Proteomes" id="UP000221165">
    <property type="component" value="Unassembled WGS sequence"/>
</dbReference>
<dbReference type="GO" id="GO:0003676">
    <property type="term" value="F:nucleic acid binding"/>
    <property type="evidence" value="ECO:0007669"/>
    <property type="project" value="InterPro"/>
</dbReference>
<dbReference type="VEuPathDB" id="ToxoDB:CSUI_000847"/>
<keyword evidence="5" id="KW-1185">Reference proteome</keyword>
<dbReference type="Gene3D" id="1.25.70.10">
    <property type="entry name" value="Transcription termination factor 3, mitochondrial"/>
    <property type="match status" value="1"/>
</dbReference>
<evidence type="ECO:0000256" key="1">
    <source>
        <dbReference type="ARBA" id="ARBA00007692"/>
    </source>
</evidence>
<feature type="region of interest" description="Disordered" evidence="3">
    <location>
        <begin position="223"/>
        <end position="269"/>
    </location>
</feature>
<dbReference type="GeneID" id="94424265"/>
<accession>A0A2C6LEJ1</accession>
<evidence type="ECO:0000256" key="3">
    <source>
        <dbReference type="SAM" id="MobiDB-lite"/>
    </source>
</evidence>
<feature type="compositionally biased region" description="Basic and acidic residues" evidence="3">
    <location>
        <begin position="567"/>
        <end position="583"/>
    </location>
</feature>
<proteinExistence type="inferred from homology"/>
<comment type="similarity">
    <text evidence="1">Belongs to the mTERF family.</text>
</comment>
<feature type="region of interest" description="Disordered" evidence="3">
    <location>
        <begin position="524"/>
        <end position="598"/>
    </location>
</feature>
<dbReference type="Pfam" id="PF02536">
    <property type="entry name" value="mTERF"/>
    <property type="match status" value="1"/>
</dbReference>
<sequence>MAPSPGISLCTSCSWSTDSVASSRRQRGSHHFGQTHCRSLCGLHFPRNLSVLCCASVRFYILFSTVTLPSAVSGIPRQLTHLKKTISGFSFSSSSFTPSFCRVSCSRLLPPEQHLGISRRPALQSFVRQRHWFAPVAYLPSFPYHSPLCYTPLHEAHQDPLLSRDVPYDLSLHFCIGSRIGVAPLGLYVSRRSSSWVSSSPCYSLPAGAPMFGEEVQLGSPKYRKRAVRSKRRKTPKFPYEPKDPVFYAPPRPPPDVPLPPGVPSPSRLLQGEENAELKTDGFHGKHDRAAELRADGCERQKESVSRKEEKASKTEGRVESAPRREEWHLKETTAGPTEVGSSGDPSSASELFDVDAVGGDYTLRVPPIDKRARRTLWIHRHLSRRSGTVSPVQEGVTDLLLSHDAPDDVLLNLSDSSGNDASSSDSSSCSSPYLRMLRSLAFPCLLNFSAEELKCLLSRYPAILLPRRAEACKDAVSWFTRERNWSPKAVRSLVLHVPMALAQGVPGVTVWFKEFEDLFNRGGKGIASPSPGTKEEAGGIQEGDPLEPPVGEVVEELHSRLAAQPDSDRSDTRASQDNRETEQSAGAANEQVAGRQSGNTLSILEQIAIDSPMVFNVRRPKAKITHFIKVWRQVRASRNEYRPAGWRARSGQDPFLSSGTSSSENHDISCGGGRQQDKGSADETSERVCAEEPKGENWRYFLDPASSELEWYRAQYECLEAFTGEGLSGIEQRGRAGLQADAVRLRRVMAQEETALQELFLKYPRLFTMRVEGNVRSKLLYLQNNMLKELEEVLAFPQFLSYSLRRRIIPRHIALVNVFLRREREKRKATSVLFDEGKLVAATRKAGRVRRHWDSRMQLKRKLTAQLRHRRQQLNPSVSMYDTEFWEQKDLLQEELLPIVDDRKGWRGIEPYQPLSMPALPPLREMFATSDETFRQLFKIPYQDFVGAKLDAERVKNPQTLF</sequence>
<name>A0A2C6LEJ1_9APIC</name>
<dbReference type="RefSeq" id="XP_067926967.1">
    <property type="nucleotide sequence ID" value="XM_068061054.1"/>
</dbReference>
<comment type="caution">
    <text evidence="4">The sequence shown here is derived from an EMBL/GenBank/DDBJ whole genome shotgun (WGS) entry which is preliminary data.</text>
</comment>
<keyword evidence="2" id="KW-0809">Transit peptide</keyword>
<gene>
    <name evidence="4" type="ORF">CSUI_000847</name>
</gene>
<dbReference type="AlphaFoldDB" id="A0A2C6LEJ1"/>
<feature type="region of interest" description="Disordered" evidence="3">
    <location>
        <begin position="645"/>
        <end position="691"/>
    </location>
</feature>
<reference evidence="4 5" key="1">
    <citation type="journal article" date="2017" name="Int. J. Parasitol.">
        <title>The genome of the protozoan parasite Cystoisospora suis and a reverse vaccinology approach to identify vaccine candidates.</title>
        <authorList>
            <person name="Palmieri N."/>
            <person name="Shrestha A."/>
            <person name="Ruttkowski B."/>
            <person name="Beck T."/>
            <person name="Vogl C."/>
            <person name="Tomley F."/>
            <person name="Blake D.P."/>
            <person name="Joachim A."/>
        </authorList>
    </citation>
    <scope>NUCLEOTIDE SEQUENCE [LARGE SCALE GENOMIC DNA]</scope>
    <source>
        <strain evidence="4 5">Wien I</strain>
    </source>
</reference>
<dbReference type="InterPro" id="IPR038538">
    <property type="entry name" value="MTERF_sf"/>
</dbReference>
<feature type="compositionally biased region" description="Basic residues" evidence="3">
    <location>
        <begin position="223"/>
        <end position="236"/>
    </location>
</feature>
<dbReference type="PANTHER" id="PTHR13068">
    <property type="entry name" value="CGI-12 PROTEIN-RELATED"/>
    <property type="match status" value="1"/>
</dbReference>
<feature type="compositionally biased region" description="Basic and acidic residues" evidence="3">
    <location>
        <begin position="676"/>
        <end position="691"/>
    </location>
</feature>
<protein>
    <submittedName>
        <fullName evidence="4">Mterf</fullName>
    </submittedName>
</protein>
<dbReference type="SMART" id="SM00733">
    <property type="entry name" value="Mterf"/>
    <property type="match status" value="2"/>
</dbReference>
<dbReference type="PANTHER" id="PTHR13068:SF151">
    <property type="entry name" value="TRANSCRIPTION TERMINATION FACTOR MTERF9, CHLOROPLASTIC"/>
    <property type="match status" value="1"/>
</dbReference>
<evidence type="ECO:0000256" key="2">
    <source>
        <dbReference type="ARBA" id="ARBA00022946"/>
    </source>
</evidence>